<dbReference type="AlphaFoldDB" id="A0AAV5GRA1"/>
<evidence type="ECO:0000313" key="2">
    <source>
        <dbReference type="Proteomes" id="UP001342314"/>
    </source>
</evidence>
<reference evidence="1 2" key="1">
    <citation type="submission" date="2021-12" db="EMBL/GenBank/DDBJ databases">
        <title>High titer production of polyol ester of fatty acids by Rhodotorula paludigena BS15 towards product separation-free biomass refinery.</title>
        <authorList>
            <person name="Mano J."/>
            <person name="Ono H."/>
            <person name="Tanaka T."/>
            <person name="Naito K."/>
            <person name="Sushida H."/>
            <person name="Ike M."/>
            <person name="Tokuyasu K."/>
            <person name="Kitaoka M."/>
        </authorList>
    </citation>
    <scope>NUCLEOTIDE SEQUENCE [LARGE SCALE GENOMIC DNA]</scope>
    <source>
        <strain evidence="1 2">BS15</strain>
    </source>
</reference>
<accession>A0AAV5GRA1</accession>
<proteinExistence type="predicted"/>
<evidence type="ECO:0008006" key="3">
    <source>
        <dbReference type="Google" id="ProtNLM"/>
    </source>
</evidence>
<protein>
    <recommendedName>
        <fullName evidence="3">F-box domain-containing protein</fullName>
    </recommendedName>
</protein>
<dbReference type="Gene3D" id="3.80.10.10">
    <property type="entry name" value="Ribonuclease Inhibitor"/>
    <property type="match status" value="1"/>
</dbReference>
<sequence length="406" mass="45170">MPIPLLPLELVRLIAEYVVDDLDEHAGRAECFRLARVCKAWGALVQPLAWRTLTVDPGIDMRPVDYVLEHPEVLRIVEVVDAYCLRLSAIGQVTFGEISESQAARLVTLLRSCTSLTDLKLAPCAAPYRLLAATSVLPLASSLKTLTITFDVDTLHCDLLVSCLARFAGLRTLHLFIECNEAREAVIDPSTTTPTIPLDELKVSLRSFADLERLRLSLISRIDPLTLAHCALIDFWGSPVLFNLLVKCESLFVLEIAAPDEEIMDDLLEDVCRLLPSLVSLVSLDLFPVNMSPRNPSSSWQSERPWTLLLDALAAIIGGLFFQAASAAYSIHRDHVTVTDRFSLLGRAVTLIAFAWSDDEDDEWFVDLEDEYCGVLVRLYYIPDEGGIGHKRWYRVSSSADDAVDD</sequence>
<dbReference type="InterPro" id="IPR032675">
    <property type="entry name" value="LRR_dom_sf"/>
</dbReference>
<comment type="caution">
    <text evidence="1">The sequence shown here is derived from an EMBL/GenBank/DDBJ whole genome shotgun (WGS) entry which is preliminary data.</text>
</comment>
<name>A0AAV5GRA1_9BASI</name>
<evidence type="ECO:0000313" key="1">
    <source>
        <dbReference type="EMBL" id="GJN92459.1"/>
    </source>
</evidence>
<gene>
    <name evidence="1" type="ORF">Rhopal_005489-T1</name>
</gene>
<dbReference type="SUPFAM" id="SSF52047">
    <property type="entry name" value="RNI-like"/>
    <property type="match status" value="1"/>
</dbReference>
<dbReference type="Proteomes" id="UP001342314">
    <property type="component" value="Unassembled WGS sequence"/>
</dbReference>
<organism evidence="1 2">
    <name type="scientific">Rhodotorula paludigena</name>
    <dbReference type="NCBI Taxonomy" id="86838"/>
    <lineage>
        <taxon>Eukaryota</taxon>
        <taxon>Fungi</taxon>
        <taxon>Dikarya</taxon>
        <taxon>Basidiomycota</taxon>
        <taxon>Pucciniomycotina</taxon>
        <taxon>Microbotryomycetes</taxon>
        <taxon>Sporidiobolales</taxon>
        <taxon>Sporidiobolaceae</taxon>
        <taxon>Rhodotorula</taxon>
    </lineage>
</organism>
<keyword evidence="2" id="KW-1185">Reference proteome</keyword>
<dbReference type="EMBL" id="BQKY01000011">
    <property type="protein sequence ID" value="GJN92459.1"/>
    <property type="molecule type" value="Genomic_DNA"/>
</dbReference>